<sequence>MAKASKKANKIKDEIKLRKAKMKKQASKISKLKKALKKSA</sequence>
<evidence type="ECO:0000313" key="2">
    <source>
        <dbReference type="EMBL" id="AGH43298.1"/>
    </source>
</evidence>
<organism evidence="2 3">
    <name type="scientific">Paraglaciecola psychrophila 170</name>
    <dbReference type="NCBI Taxonomy" id="1129794"/>
    <lineage>
        <taxon>Bacteria</taxon>
        <taxon>Pseudomonadati</taxon>
        <taxon>Pseudomonadota</taxon>
        <taxon>Gammaproteobacteria</taxon>
        <taxon>Alteromonadales</taxon>
        <taxon>Alteromonadaceae</taxon>
        <taxon>Paraglaciecola</taxon>
    </lineage>
</organism>
<feature type="compositionally biased region" description="Basic residues" evidence="1">
    <location>
        <begin position="18"/>
        <end position="40"/>
    </location>
</feature>
<dbReference type="KEGG" id="gps:C427_1189"/>
<name>K7ANX0_9ALTE</name>
<dbReference type="HOGENOM" id="CLU_217998_0_0_6"/>
<reference evidence="2 3" key="1">
    <citation type="journal article" date="2013" name="Genome Announc.">
        <title>Complete Genome Sequence of Glaciecola psychrophila Strain 170T.</title>
        <authorList>
            <person name="Yin J."/>
            <person name="Chen J."/>
            <person name="Liu G."/>
            <person name="Yu Y."/>
            <person name="Song L."/>
            <person name="Wang X."/>
            <person name="Qu X."/>
        </authorList>
    </citation>
    <scope>NUCLEOTIDE SEQUENCE [LARGE SCALE GENOMIC DNA]</scope>
    <source>
        <strain evidence="2 3">170</strain>
    </source>
</reference>
<dbReference type="RefSeq" id="WP_007636934.1">
    <property type="nucleotide sequence ID" value="NC_020514.1"/>
</dbReference>
<gene>
    <name evidence="2" type="ORF">C427_1189</name>
</gene>
<feature type="region of interest" description="Disordered" evidence="1">
    <location>
        <begin position="1"/>
        <end position="40"/>
    </location>
</feature>
<evidence type="ECO:0000256" key="1">
    <source>
        <dbReference type="SAM" id="MobiDB-lite"/>
    </source>
</evidence>
<protein>
    <submittedName>
        <fullName evidence="2">Uncharacterized protein</fullName>
    </submittedName>
</protein>
<dbReference type="Proteomes" id="UP000011864">
    <property type="component" value="Chromosome"/>
</dbReference>
<dbReference type="AlphaFoldDB" id="K7ANX0"/>
<accession>K7ANX0</accession>
<keyword evidence="3" id="KW-1185">Reference proteome</keyword>
<dbReference type="PATRIC" id="fig|1129794.4.peg.1179"/>
<dbReference type="EMBL" id="CP003837">
    <property type="protein sequence ID" value="AGH43298.1"/>
    <property type="molecule type" value="Genomic_DNA"/>
</dbReference>
<dbReference type="STRING" id="1129794.C427_1189"/>
<proteinExistence type="predicted"/>
<evidence type="ECO:0000313" key="3">
    <source>
        <dbReference type="Proteomes" id="UP000011864"/>
    </source>
</evidence>